<proteinExistence type="predicted"/>
<sequence>MSVCKSYRLSSEELGNRLQTPTLIGCKFLMIFTNFLAS</sequence>
<protein>
    <submittedName>
        <fullName evidence="1">Uncharacterized protein</fullName>
    </submittedName>
</protein>
<organism evidence="1">
    <name type="scientific">uncultured bacterium A1Q1_fos_4</name>
    <dbReference type="NCBI Taxonomy" id="1256574"/>
    <lineage>
        <taxon>Bacteria</taxon>
        <taxon>environmental samples</taxon>
    </lineage>
</organism>
<accession>L7W0C3</accession>
<name>L7W0C3_9BACT</name>
<evidence type="ECO:0000313" key="1">
    <source>
        <dbReference type="EMBL" id="AGC71900.1"/>
    </source>
</evidence>
<dbReference type="EMBL" id="JX649886">
    <property type="protein sequence ID" value="AGC71900.1"/>
    <property type="molecule type" value="Genomic_DNA"/>
</dbReference>
<reference evidence="1" key="1">
    <citation type="submission" date="2012-09" db="EMBL/GenBank/DDBJ databases">
        <title>Metagenomic Characterization of a Microbial Community in Wastewater Detects High Levels of Antibiotic Resistance.</title>
        <authorList>
            <person name="Abrams M."/>
            <person name="Caldwell A."/>
            <person name="Vandaei E."/>
            <person name="Lee W."/>
            <person name="Perrott J."/>
            <person name="Khan S.Y."/>
            <person name="Ta J."/>
            <person name="Romero D."/>
            <person name="Nguyen V."/>
            <person name="Pourmand N."/>
            <person name="Ouverney C.C."/>
        </authorList>
    </citation>
    <scope>NUCLEOTIDE SEQUENCE</scope>
</reference>
<dbReference type="AlphaFoldDB" id="L7W0C3"/>